<evidence type="ECO:0000256" key="2">
    <source>
        <dbReference type="SAM" id="SignalP"/>
    </source>
</evidence>
<reference evidence="3" key="1">
    <citation type="submission" date="2024-05" db="EMBL/GenBank/DDBJ databases">
        <title>Planctomycetes of the genus Singulisphaera possess chitinolytic capabilities.</title>
        <authorList>
            <person name="Ivanova A."/>
        </authorList>
    </citation>
    <scope>NUCLEOTIDE SEQUENCE</scope>
    <source>
        <strain evidence="3">Ch08T</strain>
    </source>
</reference>
<dbReference type="EMBL" id="CP155447">
    <property type="protein sequence ID" value="XBH07819.1"/>
    <property type="molecule type" value="Genomic_DNA"/>
</dbReference>
<dbReference type="RefSeq" id="WP_406700660.1">
    <property type="nucleotide sequence ID" value="NZ_CP155447.1"/>
</dbReference>
<feature type="region of interest" description="Disordered" evidence="1">
    <location>
        <begin position="195"/>
        <end position="217"/>
    </location>
</feature>
<sequence length="217" mass="23383">MWRVRGKFHWRVGALATGLLTATLWAQPPVPIPPTGPGPVGPGGFAPRTKREIRHQAWRDTFIGRPADFIEPPFGTYVRGNFSMMRSKADPHRFTLYRSDFLDGTDRLSPTGATRFNLMASRLSGWLGPVVIEWSPDQPGLAESRRVAVVAALQGAGLPVIPERVVIGPSVYPGGMGEDAVNYHNVMITRDQQAPASYSVSPTSTSGFSIGGAGGSQ</sequence>
<keyword evidence="2" id="KW-0732">Signal</keyword>
<feature type="chain" id="PRO_5043930002" evidence="2">
    <location>
        <begin position="27"/>
        <end position="217"/>
    </location>
</feature>
<feature type="compositionally biased region" description="Polar residues" evidence="1">
    <location>
        <begin position="195"/>
        <end position="208"/>
    </location>
</feature>
<protein>
    <submittedName>
        <fullName evidence="3">Uncharacterized protein</fullName>
    </submittedName>
</protein>
<gene>
    <name evidence="3" type="ORF">V5E97_17840</name>
</gene>
<organism evidence="3">
    <name type="scientific">Singulisphaera sp. Ch08</name>
    <dbReference type="NCBI Taxonomy" id="3120278"/>
    <lineage>
        <taxon>Bacteria</taxon>
        <taxon>Pseudomonadati</taxon>
        <taxon>Planctomycetota</taxon>
        <taxon>Planctomycetia</taxon>
        <taxon>Isosphaerales</taxon>
        <taxon>Isosphaeraceae</taxon>
        <taxon>Singulisphaera</taxon>
    </lineage>
</organism>
<proteinExistence type="predicted"/>
<dbReference type="AlphaFoldDB" id="A0AAU7CQW9"/>
<name>A0AAU7CQW9_9BACT</name>
<accession>A0AAU7CQW9</accession>
<evidence type="ECO:0000256" key="1">
    <source>
        <dbReference type="SAM" id="MobiDB-lite"/>
    </source>
</evidence>
<feature type="signal peptide" evidence="2">
    <location>
        <begin position="1"/>
        <end position="26"/>
    </location>
</feature>
<evidence type="ECO:0000313" key="3">
    <source>
        <dbReference type="EMBL" id="XBH07819.1"/>
    </source>
</evidence>